<dbReference type="Proteomes" id="UP000054270">
    <property type="component" value="Unassembled WGS sequence"/>
</dbReference>
<protein>
    <submittedName>
        <fullName evidence="1">Uncharacterized protein</fullName>
    </submittedName>
</protein>
<proteinExistence type="predicted"/>
<accession>A0A0D2NMZ2</accession>
<evidence type="ECO:0000313" key="1">
    <source>
        <dbReference type="EMBL" id="KJA18126.1"/>
    </source>
</evidence>
<dbReference type="EMBL" id="KN817593">
    <property type="protein sequence ID" value="KJA18126.1"/>
    <property type="molecule type" value="Genomic_DNA"/>
</dbReference>
<keyword evidence="2" id="KW-1185">Reference proteome</keyword>
<dbReference type="AlphaFoldDB" id="A0A0D2NMZ2"/>
<evidence type="ECO:0000313" key="2">
    <source>
        <dbReference type="Proteomes" id="UP000054270"/>
    </source>
</evidence>
<name>A0A0D2NMZ2_HYPSF</name>
<sequence length="195" mass="21208">MPLGIIGTAPAFLKKVLRALSLRRGVLDPALSKNPTPILLEIHHYRGQSVLDCNNDYISALVCTSGGRYAYLSFLRSRGDFIGTDFHAASGGLPVFAVRDVAHVLPTAQRSSSEQIVRALSFTHAPLPLWELVALVYSVHFKFPHYAHITDALNPYGALIPDHRGSGESIHAECASLNREPGQGPGHDDAQFVVF</sequence>
<organism evidence="1 2">
    <name type="scientific">Hypholoma sublateritium (strain FD-334 SS-4)</name>
    <dbReference type="NCBI Taxonomy" id="945553"/>
    <lineage>
        <taxon>Eukaryota</taxon>
        <taxon>Fungi</taxon>
        <taxon>Dikarya</taxon>
        <taxon>Basidiomycota</taxon>
        <taxon>Agaricomycotina</taxon>
        <taxon>Agaricomycetes</taxon>
        <taxon>Agaricomycetidae</taxon>
        <taxon>Agaricales</taxon>
        <taxon>Agaricineae</taxon>
        <taxon>Strophariaceae</taxon>
        <taxon>Hypholoma</taxon>
    </lineage>
</organism>
<reference evidence="2" key="1">
    <citation type="submission" date="2014-04" db="EMBL/GenBank/DDBJ databases">
        <title>Evolutionary Origins and Diversification of the Mycorrhizal Mutualists.</title>
        <authorList>
            <consortium name="DOE Joint Genome Institute"/>
            <consortium name="Mycorrhizal Genomics Consortium"/>
            <person name="Kohler A."/>
            <person name="Kuo A."/>
            <person name="Nagy L.G."/>
            <person name="Floudas D."/>
            <person name="Copeland A."/>
            <person name="Barry K.W."/>
            <person name="Cichocki N."/>
            <person name="Veneault-Fourrey C."/>
            <person name="LaButti K."/>
            <person name="Lindquist E.A."/>
            <person name="Lipzen A."/>
            <person name="Lundell T."/>
            <person name="Morin E."/>
            <person name="Murat C."/>
            <person name="Riley R."/>
            <person name="Ohm R."/>
            <person name="Sun H."/>
            <person name="Tunlid A."/>
            <person name="Henrissat B."/>
            <person name="Grigoriev I.V."/>
            <person name="Hibbett D.S."/>
            <person name="Martin F."/>
        </authorList>
    </citation>
    <scope>NUCLEOTIDE SEQUENCE [LARGE SCALE GENOMIC DNA]</scope>
    <source>
        <strain evidence="2">FD-334 SS-4</strain>
    </source>
</reference>
<gene>
    <name evidence="1" type="ORF">HYPSUDRAFT_205621</name>
</gene>